<dbReference type="SUPFAM" id="SSF48239">
    <property type="entry name" value="Terpenoid cyclases/Protein prenyltransferases"/>
    <property type="match status" value="2"/>
</dbReference>
<evidence type="ECO:0000313" key="4">
    <source>
        <dbReference type="Proteomes" id="UP000828924"/>
    </source>
</evidence>
<dbReference type="InterPro" id="IPR032696">
    <property type="entry name" value="SQ_cyclase_C"/>
</dbReference>
<sequence>MTADLALKVLSDALGDPWGRVSPSFYDTAHVVRAWARNPERVPAALGGPALTFLLNRQNPDGSWGSRAAPRPYRLVPTLAATVALSATDRSAVDLTRRDRVLAALHRGLEHLTAEPVPRPEDMPDTVAVEYLVPALWEELDERLADAPREAARIEHAMRPFAPWQGLLHTLREHVRAGTAVPVQRDHCWEILDSAGVPVPPFRDGSVVCSPAATAAALARCEREVPAATKYLAVSPPGLDGAQPVVLPLVVFERVWVLTSLLHSGLPLPASVRAASIAGLLPFGTPAGVGAAPGLAIEADDTANYLFALLRLGAEVDLTCLLAFEGESAFRTYRTRERNVSTSTNAHVLEALAAGMVRRPALAGQFGAPAAKARDFLLGAQDSDGHWSDKWHASPLYATSCAVFALVTSEDPRVRRAVQRATDWLLGTQRQDGSWGLWCGTLEETSYALTILARHGRGRSGSAVRVAVERGIRFLDAAGASGPDDDARTPLWHSKELYSPLRLVGALVPGARHASHRFLEGHDRCD</sequence>
<dbReference type="EMBL" id="CP071872">
    <property type="protein sequence ID" value="UNM11238.1"/>
    <property type="molecule type" value="Genomic_DNA"/>
</dbReference>
<proteinExistence type="predicted"/>
<keyword evidence="1" id="KW-0479">Metal-binding</keyword>
<dbReference type="RefSeq" id="WP_242329787.1">
    <property type="nucleotide sequence ID" value="NZ_CP071872.1"/>
</dbReference>
<feature type="domain" description="Squalene cyclase C-terminal" evidence="2">
    <location>
        <begin position="368"/>
        <end position="448"/>
    </location>
</feature>
<dbReference type="Gene3D" id="1.50.10.160">
    <property type="match status" value="1"/>
</dbReference>
<dbReference type="InterPro" id="IPR050148">
    <property type="entry name" value="Terpene_synthase-like"/>
</dbReference>
<dbReference type="Gene3D" id="1.50.10.20">
    <property type="match status" value="1"/>
</dbReference>
<dbReference type="PANTHER" id="PTHR31739">
    <property type="entry name" value="ENT-COPALYL DIPHOSPHATE SYNTHASE, CHLOROPLASTIC"/>
    <property type="match status" value="1"/>
</dbReference>
<evidence type="ECO:0000256" key="1">
    <source>
        <dbReference type="ARBA" id="ARBA00022723"/>
    </source>
</evidence>
<organism evidence="3 4">
    <name type="scientific">Streptomyces formicae</name>
    <dbReference type="NCBI Taxonomy" id="1616117"/>
    <lineage>
        <taxon>Bacteria</taxon>
        <taxon>Bacillati</taxon>
        <taxon>Actinomycetota</taxon>
        <taxon>Actinomycetes</taxon>
        <taxon>Kitasatosporales</taxon>
        <taxon>Streptomycetaceae</taxon>
        <taxon>Streptomyces</taxon>
    </lineage>
</organism>
<dbReference type="InterPro" id="IPR008930">
    <property type="entry name" value="Terpenoid_cyclase/PrenylTrfase"/>
</dbReference>
<evidence type="ECO:0000259" key="2">
    <source>
        <dbReference type="Pfam" id="PF13243"/>
    </source>
</evidence>
<name>A0ABY3WF94_9ACTN</name>
<dbReference type="Pfam" id="PF13243">
    <property type="entry name" value="SQHop_cyclase_C"/>
    <property type="match status" value="1"/>
</dbReference>
<gene>
    <name evidence="3" type="ORF">J4032_06610</name>
</gene>
<reference evidence="3 4" key="1">
    <citation type="submission" date="2021-03" db="EMBL/GenBank/DDBJ databases">
        <title>Complete genome of Streptomyces formicae strain 1H-GS9 (DSM 100524).</title>
        <authorList>
            <person name="Atanasov K.E."/>
            <person name="Altabella T."/>
            <person name="Ferrer A."/>
        </authorList>
    </citation>
    <scope>NUCLEOTIDE SEQUENCE [LARGE SCALE GENOMIC DNA]</scope>
    <source>
        <strain evidence="3 4">1H-GS9</strain>
    </source>
</reference>
<dbReference type="PANTHER" id="PTHR31739:SF25">
    <property type="entry name" value="(E,E)-GERANYLLINALOOL SYNTHASE"/>
    <property type="match status" value="1"/>
</dbReference>
<protein>
    <recommendedName>
        <fullName evidence="2">Squalene cyclase C-terminal domain-containing protein</fullName>
    </recommendedName>
</protein>
<keyword evidence="4" id="KW-1185">Reference proteome</keyword>
<accession>A0ABY3WF94</accession>
<evidence type="ECO:0000313" key="3">
    <source>
        <dbReference type="EMBL" id="UNM11238.1"/>
    </source>
</evidence>
<dbReference type="Proteomes" id="UP000828924">
    <property type="component" value="Chromosome"/>
</dbReference>